<dbReference type="EMBL" id="WHOC01000030">
    <property type="protein sequence ID" value="NOU85535.1"/>
    <property type="molecule type" value="Genomic_DNA"/>
</dbReference>
<evidence type="ECO:0000256" key="2">
    <source>
        <dbReference type="ARBA" id="ARBA00022737"/>
    </source>
</evidence>
<dbReference type="SMART" id="SM00060">
    <property type="entry name" value="FN3"/>
    <property type="match status" value="3"/>
</dbReference>
<dbReference type="Gene3D" id="1.50.10.100">
    <property type="entry name" value="Chondroitin AC/alginate lyase"/>
    <property type="match status" value="1"/>
</dbReference>
<dbReference type="Pfam" id="PF16332">
    <property type="entry name" value="DUF4962"/>
    <property type="match status" value="1"/>
</dbReference>
<dbReference type="Pfam" id="PF07940">
    <property type="entry name" value="Hepar_II_III_C"/>
    <property type="match status" value="1"/>
</dbReference>
<dbReference type="SUPFAM" id="SSF49785">
    <property type="entry name" value="Galactose-binding domain-like"/>
    <property type="match status" value="1"/>
</dbReference>
<name>A0ABX1Z0X0_9BACL</name>
<comment type="caution">
    <text evidence="5">The sequence shown here is derived from an EMBL/GenBank/DDBJ whole genome shotgun (WGS) entry which is preliminary data.</text>
</comment>
<dbReference type="CDD" id="cd00063">
    <property type="entry name" value="FN3"/>
    <property type="match status" value="3"/>
</dbReference>
<dbReference type="Gene3D" id="2.70.98.70">
    <property type="match status" value="1"/>
</dbReference>
<evidence type="ECO:0000313" key="5">
    <source>
        <dbReference type="EMBL" id="NOU85535.1"/>
    </source>
</evidence>
<dbReference type="InterPro" id="IPR032518">
    <property type="entry name" value="HepII_N"/>
</dbReference>
<dbReference type="PANTHER" id="PTHR13817">
    <property type="entry name" value="TITIN"/>
    <property type="match status" value="1"/>
</dbReference>
<dbReference type="Proteomes" id="UP000658690">
    <property type="component" value="Unassembled WGS sequence"/>
</dbReference>
<organism evidence="5 6">
    <name type="scientific">Paenibacillus germinis</name>
    <dbReference type="NCBI Taxonomy" id="2654979"/>
    <lineage>
        <taxon>Bacteria</taxon>
        <taxon>Bacillati</taxon>
        <taxon>Bacillota</taxon>
        <taxon>Bacilli</taxon>
        <taxon>Bacillales</taxon>
        <taxon>Paenibacillaceae</taxon>
        <taxon>Paenibacillus</taxon>
    </lineage>
</organism>
<feature type="domain" description="CBM6" evidence="4">
    <location>
        <begin position="1008"/>
        <end position="1140"/>
    </location>
</feature>
<dbReference type="PROSITE" id="PS51175">
    <property type="entry name" value="CBM6"/>
    <property type="match status" value="1"/>
</dbReference>
<feature type="domain" description="Fibronectin type-III" evidence="3">
    <location>
        <begin position="1151"/>
        <end position="1245"/>
    </location>
</feature>
<feature type="domain" description="Fibronectin type-III" evidence="3">
    <location>
        <begin position="1247"/>
        <end position="1345"/>
    </location>
</feature>
<proteinExistence type="predicted"/>
<dbReference type="InterPro" id="IPR005084">
    <property type="entry name" value="CBM6"/>
</dbReference>
<dbReference type="InterPro" id="IPR003961">
    <property type="entry name" value="FN3_dom"/>
</dbReference>
<dbReference type="PANTHER" id="PTHR13817:SF73">
    <property type="entry name" value="FIBRONECTIN TYPE-III DOMAIN-CONTAINING PROTEIN"/>
    <property type="match status" value="1"/>
</dbReference>
<accession>A0ABX1Z0X0</accession>
<reference evidence="5 6" key="1">
    <citation type="submission" date="2019-10" db="EMBL/GenBank/DDBJ databases">
        <title>Description of Paenibacillus choica sp. nov.</title>
        <authorList>
            <person name="Carlier A."/>
            <person name="Qi S."/>
        </authorList>
    </citation>
    <scope>NUCLEOTIDE SEQUENCE [LARGE SCALE GENOMIC DNA]</scope>
    <source>
        <strain evidence="5 6">LMG 31460</strain>
    </source>
</reference>
<gene>
    <name evidence="5" type="ORF">GC102_07050</name>
</gene>
<protein>
    <submittedName>
        <fullName evidence="5">DUF4962 domain-containing protein</fullName>
    </submittedName>
</protein>
<dbReference type="SUPFAM" id="SSF49265">
    <property type="entry name" value="Fibronectin type III"/>
    <property type="match status" value="2"/>
</dbReference>
<sequence>MKGMMKLTGWIRKRTIAIGMIAALTASLFHAWPFAPSPVAEAAVVFPSDTGLAVKFSPPDFVVTTQNPPDFRWPAVTGADSYDVQVSRSASMTTIDYEITLLNVNYYNFPQQFNYGTWYWRVKYRTSAGVSSDWSAIRKFRIEEQNVPFVVPSVQQLMSQVGTEHPRVWAKKDSLAAFCRLSQTSGKEFYDAKLASVNANLPKTPPQEPTLGQSNLKDYTYHAVDEMLDMAFIYLISQNAVVGNKAVQRLVSIANWKTGDNDPTGYTTNDQVHRYIAYKSAMAYDWLYDVLGADKATVKNMIQTRATTMRSHLSTIPSMPFDSHGWTAFGYLGIIATAMLNDIPEAASWFNFVVPAYTNMMPPWGGENGGWGQGTGYWQWSSLFGKEFVDVLLSATGFNLYKKAHSRNEGLYPLYAFPKGSPNGIFGDGSQDAPGGPSVTAYTRLAQMNGDPRLKWAAQAVGTGMYPDLNNYFYGDSNLTVRPPMDLPDSKWFPDIGLVAMHSKLYDPDAVSFYFRSSPYGSYNHSQADQNSFVINAFGEPLAIESGYYDDYGTPHDMNFSKQTFSSNAITIDGKYGQKINDMDAKGKVVSFVTHPDFDAVSGDATDAYNRNVNVLSKAGRSVIYVRPNMFVVIDQLQSANTGGNEFAWRLHAEDELQLDQDKAGATILKGGAGLKVRFYTPQNLRTEYEDRFLAFDGTEVLPNKVYGDGQQKHAAFIAPKTDKATFVTTLEAYKRDSAPQNVVSENKGDHMKLTFADGTIVYIRLTAGGEINADSVRFDGTAVAFKGDTVLLVDGTKVVKKGLSDVTLIASDQPSTIVYGRDRLSVSSPLKSQVALFTSNTVNSLRDSISGASIPSGGLVTQGLENRGVHWVMSGSTLTVNVEKGQRDFKLNSAPQPQPLPSVTLQTVVDGVPGSVMLNAYSDTTGASVAWGKLTNSAGLYSVEQAPTGLLFDQHGRSRNVYLEANAAVILQGATSPLTLKKIGPGTPTSTVSWSNPDQMRSNLYLTWQEAESYVASGGRNLEKISQSFLSGGTGLGSWYESGQWAKWTINVPRAGKYDLVLKYTADWDQPAGTITGRLAMVGDQAYYIGAPKTSGTGDNAIDWQGLRVKTGQQLAAGPVDITMWHASGKMKLDWIGLIEAKTDEARPSAPTNLQQVLPQEETKATVSWTPSTDNAGMKGYDLYVNGMQNKFVQNSSTTGTISTDITGLTPGKTYSVKVVAVDTSDNRSLDSGSGAISILTIDSHAPSWGTSLWLRSDRLFPDTARLTWSPATDNSGTVAAYSIYRKAGTSSFEKVGTVAGHMSAFDVNGLQSGITYTFQVQAADAKGNESGDGPVMQVKMPAAVSGGEFYESFDNLTAGTVPSGNWSVTTNNGASVTIEPSPDSGGKVLQVTDPSDSGATNDALVVRSNAGLSGKVTFETRFMFKKLTTAVGNFELKLSGSSKDVVRFVYFSDGTFGYYKDSSTNYKIPKIFSDFKLPLDQWVTLRFDLDTVTDTYDINMQADAFKGYTRSPEDTGSLNPTTGVYTVSGLKFYDGSDASAIDTFRFVSQKNTGKYLFDYVTMYPSRSDTTAPVWGGTAAVRPVHLFPSAARLEWDQATDNSGNVASYSIYRKDATQLTLMGTVAGDVYRYDVTGLLPGGTYTFQIKATDAQGNTSADGPSTAVTLPAADSSGAYYDSFDEWEIGNVSNGSNWEVATNSETSVSIVQTPHASSKTLLVTDNVNDTTTSSPMITRKNAALSGKVTFETRLMFKKNDTTTGNFELKLYGPVAEVVRFTYFSDGTLGYWINGTTNNKIPNSGFTLPLDQWVTLRFDLDTGTKKYDLTMQIDELKKFTGTPTSGSVNATSGVYSVSGLDFYNNSTESSIGTFRFTTQKYKSKFLFDYVAMYK</sequence>
<keyword evidence="6" id="KW-1185">Reference proteome</keyword>
<dbReference type="InterPro" id="IPR050964">
    <property type="entry name" value="Striated_Muscle_Regulatory"/>
</dbReference>
<evidence type="ECO:0000259" key="4">
    <source>
        <dbReference type="PROSITE" id="PS51175"/>
    </source>
</evidence>
<dbReference type="InterPro" id="IPR013783">
    <property type="entry name" value="Ig-like_fold"/>
</dbReference>
<dbReference type="InterPro" id="IPR036116">
    <property type="entry name" value="FN3_sf"/>
</dbReference>
<dbReference type="PROSITE" id="PS50853">
    <property type="entry name" value="FN3"/>
    <property type="match status" value="3"/>
</dbReference>
<dbReference type="InterPro" id="IPR008929">
    <property type="entry name" value="Chondroitin_lyas"/>
</dbReference>
<comment type="subcellular location">
    <subcellularLocation>
        <location evidence="1">Cell envelope</location>
    </subcellularLocation>
</comment>
<dbReference type="Gene3D" id="2.60.40.10">
    <property type="entry name" value="Immunoglobulins"/>
    <property type="match status" value="4"/>
</dbReference>
<keyword evidence="2" id="KW-0677">Repeat</keyword>
<evidence type="ECO:0000256" key="1">
    <source>
        <dbReference type="ARBA" id="ARBA00004196"/>
    </source>
</evidence>
<evidence type="ECO:0000313" key="6">
    <source>
        <dbReference type="Proteomes" id="UP000658690"/>
    </source>
</evidence>
<evidence type="ECO:0000259" key="3">
    <source>
        <dbReference type="PROSITE" id="PS50853"/>
    </source>
</evidence>
<dbReference type="InterPro" id="IPR012480">
    <property type="entry name" value="Hepar_II_III_C"/>
</dbReference>
<dbReference type="InterPro" id="IPR008979">
    <property type="entry name" value="Galactose-bd-like_sf"/>
</dbReference>
<dbReference type="SUPFAM" id="SSF48230">
    <property type="entry name" value="Chondroitin AC/alginate lyase"/>
    <property type="match status" value="1"/>
</dbReference>
<feature type="domain" description="Fibronectin type-III" evidence="3">
    <location>
        <begin position="1578"/>
        <end position="1670"/>
    </location>
</feature>
<dbReference type="Gene3D" id="2.60.120.260">
    <property type="entry name" value="Galactose-binding domain-like"/>
    <property type="match status" value="1"/>
</dbReference>
<dbReference type="Pfam" id="PF00041">
    <property type="entry name" value="fn3"/>
    <property type="match status" value="3"/>
</dbReference>